<gene>
    <name evidence="3" type="ORF">ANCDUO_13769</name>
</gene>
<protein>
    <submittedName>
        <fullName evidence="3">Uncharacterized protein</fullName>
    </submittedName>
</protein>
<feature type="region of interest" description="Disordered" evidence="2">
    <location>
        <begin position="1"/>
        <end position="26"/>
    </location>
</feature>
<accession>A0A0C2GG15</accession>
<reference evidence="3 4" key="1">
    <citation type="submission" date="2013-12" db="EMBL/GenBank/DDBJ databases">
        <title>Draft genome of the parsitic nematode Ancylostoma duodenale.</title>
        <authorList>
            <person name="Mitreva M."/>
        </authorList>
    </citation>
    <scope>NUCLEOTIDE SEQUENCE [LARGE SCALE GENOMIC DNA]</scope>
    <source>
        <strain evidence="3 4">Zhejiang</strain>
    </source>
</reference>
<feature type="region of interest" description="Disordered" evidence="2">
    <location>
        <begin position="46"/>
        <end position="80"/>
    </location>
</feature>
<dbReference type="InterPro" id="IPR000408">
    <property type="entry name" value="Reg_chr_condens"/>
</dbReference>
<evidence type="ECO:0000313" key="4">
    <source>
        <dbReference type="Proteomes" id="UP000054047"/>
    </source>
</evidence>
<proteinExistence type="predicted"/>
<dbReference type="EMBL" id="KN736343">
    <property type="protein sequence ID" value="KIH56056.1"/>
    <property type="molecule type" value="Genomic_DNA"/>
</dbReference>
<organism evidence="3 4">
    <name type="scientific">Ancylostoma duodenale</name>
    <dbReference type="NCBI Taxonomy" id="51022"/>
    <lineage>
        <taxon>Eukaryota</taxon>
        <taxon>Metazoa</taxon>
        <taxon>Ecdysozoa</taxon>
        <taxon>Nematoda</taxon>
        <taxon>Chromadorea</taxon>
        <taxon>Rhabditida</taxon>
        <taxon>Rhabditina</taxon>
        <taxon>Rhabditomorpha</taxon>
        <taxon>Strongyloidea</taxon>
        <taxon>Ancylostomatidae</taxon>
        <taxon>Ancylostomatinae</taxon>
        <taxon>Ancylostoma</taxon>
    </lineage>
</organism>
<sequence length="153" mass="16650">MARKSSRLNQNSSSSRQEKNKKVESFGVFSRETSIYNTFKALMKTAPTTGRRGRKRKIVEEEAATPAKAPKTPKTPGRGRVAHAKVKLSYTDFVSLEIGDRVLSCGEGEQLGHPGRTTTKKPRKVDVIEDDGLQIVQVVAGGVHSALLTADGE</sequence>
<dbReference type="PROSITE" id="PS50012">
    <property type="entry name" value="RCC1_3"/>
    <property type="match status" value="1"/>
</dbReference>
<evidence type="ECO:0000256" key="2">
    <source>
        <dbReference type="SAM" id="MobiDB-lite"/>
    </source>
</evidence>
<feature type="repeat" description="RCC1" evidence="1">
    <location>
        <begin position="100"/>
        <end position="151"/>
    </location>
</feature>
<evidence type="ECO:0000256" key="1">
    <source>
        <dbReference type="PROSITE-ProRule" id="PRU00235"/>
    </source>
</evidence>
<dbReference type="AlphaFoldDB" id="A0A0C2GG15"/>
<dbReference type="InterPro" id="IPR009091">
    <property type="entry name" value="RCC1/BLIP-II"/>
</dbReference>
<feature type="compositionally biased region" description="Low complexity" evidence="2">
    <location>
        <begin position="64"/>
        <end position="76"/>
    </location>
</feature>
<dbReference type="OrthoDB" id="61110at2759"/>
<dbReference type="SUPFAM" id="SSF50985">
    <property type="entry name" value="RCC1/BLIP-II"/>
    <property type="match status" value="1"/>
</dbReference>
<name>A0A0C2GG15_9BILA</name>
<dbReference type="Gene3D" id="2.130.10.30">
    <property type="entry name" value="Regulator of chromosome condensation 1/beta-lactamase-inhibitor protein II"/>
    <property type="match status" value="1"/>
</dbReference>
<dbReference type="Pfam" id="PF00415">
    <property type="entry name" value="RCC1"/>
    <property type="match status" value="1"/>
</dbReference>
<keyword evidence="4" id="KW-1185">Reference proteome</keyword>
<dbReference type="Proteomes" id="UP000054047">
    <property type="component" value="Unassembled WGS sequence"/>
</dbReference>
<evidence type="ECO:0000313" key="3">
    <source>
        <dbReference type="EMBL" id="KIH56056.1"/>
    </source>
</evidence>
<feature type="non-terminal residue" evidence="3">
    <location>
        <position position="153"/>
    </location>
</feature>